<feature type="domain" description="MurL C-terminal" evidence="1">
    <location>
        <begin position="85"/>
        <end position="190"/>
    </location>
</feature>
<evidence type="ECO:0000313" key="4">
    <source>
        <dbReference type="Proteomes" id="UP000199013"/>
    </source>
</evidence>
<evidence type="ECO:0000259" key="1">
    <source>
        <dbReference type="Pfam" id="PF26298"/>
    </source>
</evidence>
<gene>
    <name evidence="3" type="ORF">FDG2_4689</name>
</gene>
<dbReference type="Pfam" id="PF26298">
    <property type="entry name" value="MurL_epimerase_C"/>
    <property type="match status" value="1"/>
</dbReference>
<accession>A0A1C3P7P0</accession>
<name>A0A1C3P7P0_9ACTN</name>
<dbReference type="InterPro" id="IPR058740">
    <property type="entry name" value="MurL_N"/>
</dbReference>
<proteinExistence type="predicted"/>
<dbReference type="Proteomes" id="UP000199013">
    <property type="component" value="Unassembled WGS sequence"/>
</dbReference>
<keyword evidence="4" id="KW-1185">Reference proteome</keyword>
<evidence type="ECO:0000313" key="3">
    <source>
        <dbReference type="EMBL" id="SBW25816.1"/>
    </source>
</evidence>
<reference evidence="4" key="1">
    <citation type="submission" date="2016-02" db="EMBL/GenBank/DDBJ databases">
        <authorList>
            <person name="Wibberg D."/>
        </authorList>
    </citation>
    <scope>NUCLEOTIDE SEQUENCE [LARGE SCALE GENOMIC DNA]</scope>
</reference>
<dbReference type="EMBL" id="FLUV01001962">
    <property type="protein sequence ID" value="SBW25816.1"/>
    <property type="molecule type" value="Genomic_DNA"/>
</dbReference>
<feature type="domain" description="MurL N-terminal" evidence="2">
    <location>
        <begin position="1"/>
        <end position="62"/>
    </location>
</feature>
<evidence type="ECO:0008006" key="5">
    <source>
        <dbReference type="Google" id="ProtNLM"/>
    </source>
</evidence>
<dbReference type="InterPro" id="IPR058741">
    <property type="entry name" value="MurL_C"/>
</dbReference>
<sequence>MAAALDGRDAVVMSNEWSASVGTVEVDGRSINHQYSKGEAFENSLRSVLAETLAGRPDYFSLLRPFTELWIARRFAAYPQYFDHFRSCNRAFHLDPARRLDRWCGRCDKCCFIDLILAPFLDEPTLRRVFDGREPLADPALVGRFQALLGLSSENKPWECVGDVTECRVATLLAAPRRDRAGSAVLAALGPLSGEPTPEELLTPHGRHFVPDRYAPDDLLV</sequence>
<dbReference type="AlphaFoldDB" id="A0A1C3P7P0"/>
<evidence type="ECO:0000259" key="2">
    <source>
        <dbReference type="Pfam" id="PF26299"/>
    </source>
</evidence>
<protein>
    <recommendedName>
        <fullName evidence="5">UDP-N-acetyl-alpha-D-muramoyl-L-alanyl-L-glutamate epimerase</fullName>
    </recommendedName>
</protein>
<dbReference type="Pfam" id="PF26299">
    <property type="entry name" value="MurL_N"/>
    <property type="match status" value="1"/>
</dbReference>
<organism evidence="3 4">
    <name type="scientific">Candidatus Protofrankia californiensis</name>
    <dbReference type="NCBI Taxonomy" id="1839754"/>
    <lineage>
        <taxon>Bacteria</taxon>
        <taxon>Bacillati</taxon>
        <taxon>Actinomycetota</taxon>
        <taxon>Actinomycetes</taxon>
        <taxon>Frankiales</taxon>
        <taxon>Frankiaceae</taxon>
        <taxon>Protofrankia</taxon>
    </lineage>
</organism>